<dbReference type="EMBL" id="CABVGP010000003">
    <property type="protein sequence ID" value="VVJ24497.1"/>
    <property type="molecule type" value="Genomic_DNA"/>
</dbReference>
<name>A0A6I8M221_9PSEU</name>
<reference evidence="1 2" key="1">
    <citation type="submission" date="2019-09" db="EMBL/GenBank/DDBJ databases">
        <authorList>
            <person name="Leyn A S."/>
        </authorList>
    </citation>
    <scope>NUCLEOTIDE SEQUENCE [LARGE SCALE GENOMIC DNA]</scope>
    <source>
        <strain evidence="1">AA231_1</strain>
    </source>
</reference>
<keyword evidence="2" id="KW-1185">Reference proteome</keyword>
<dbReference type="AlphaFoldDB" id="A0A6I8M221"/>
<dbReference type="Proteomes" id="UP000399805">
    <property type="component" value="Unassembled WGS sequence"/>
</dbReference>
<organism evidence="1 2">
    <name type="scientific">Amycolatopsis camponoti</name>
    <dbReference type="NCBI Taxonomy" id="2606593"/>
    <lineage>
        <taxon>Bacteria</taxon>
        <taxon>Bacillati</taxon>
        <taxon>Actinomycetota</taxon>
        <taxon>Actinomycetes</taxon>
        <taxon>Pseudonocardiales</taxon>
        <taxon>Pseudonocardiaceae</taxon>
        <taxon>Amycolatopsis</taxon>
    </lineage>
</organism>
<sequence>MVAPDLDVPFLRGLPYARHNLVLDLAALTKHEMILWDLRVSPVIRSVTPPGPLPVEVVLR</sequence>
<evidence type="ECO:0000313" key="1">
    <source>
        <dbReference type="EMBL" id="VVJ24497.1"/>
    </source>
</evidence>
<evidence type="ECO:0000313" key="2">
    <source>
        <dbReference type="Proteomes" id="UP000399805"/>
    </source>
</evidence>
<gene>
    <name evidence="1" type="ORF">AA23TX_09365</name>
</gene>
<accession>A0A6I8M221</accession>
<proteinExistence type="predicted"/>
<protein>
    <submittedName>
        <fullName evidence="1">Uncharacterized protein</fullName>
    </submittedName>
</protein>